<evidence type="ECO:0000313" key="1">
    <source>
        <dbReference type="EMBL" id="EJF44358.1"/>
    </source>
</evidence>
<proteinExistence type="predicted"/>
<dbReference type="Proteomes" id="UP000002941">
    <property type="component" value="Unassembled WGS sequence"/>
</dbReference>
<dbReference type="PATRIC" id="fig|1125718.3.peg.1473"/>
<keyword evidence="2" id="KW-1185">Reference proteome</keyword>
<reference evidence="1 2" key="1">
    <citation type="submission" date="2012-05" db="EMBL/GenBank/DDBJ databases">
        <authorList>
            <person name="Harkins D.M."/>
            <person name="Madupu R."/>
            <person name="Durkin A.S."/>
            <person name="Torralba M."/>
            <person name="Methe B."/>
            <person name="Sutton G.G."/>
            <person name="Nelson K.E."/>
        </authorList>
    </citation>
    <scope>NUCLEOTIDE SEQUENCE [LARGE SCALE GENOMIC DNA]</scope>
    <source>
        <strain evidence="1 2">F0489</strain>
    </source>
</reference>
<gene>
    <name evidence="1" type="ORF">HMPREF1318_0298</name>
</gene>
<name>J1HFV4_9ACTO</name>
<dbReference type="eggNOG" id="COG4641">
    <property type="taxonomic scope" value="Bacteria"/>
</dbReference>
<comment type="caution">
    <text evidence="1">The sequence shown here is derived from an EMBL/GenBank/DDBJ whole genome shotgun (WGS) entry which is preliminary data.</text>
</comment>
<dbReference type="RefSeq" id="WP_008731603.1">
    <property type="nucleotide sequence ID" value="NZ_AKFT01000113.1"/>
</dbReference>
<dbReference type="EMBL" id="AKFT01000113">
    <property type="protein sequence ID" value="EJF44358.1"/>
    <property type="molecule type" value="Genomic_DNA"/>
</dbReference>
<protein>
    <submittedName>
        <fullName evidence="1">Uncharacterized protein</fullName>
    </submittedName>
</protein>
<accession>J1HFV4</accession>
<dbReference type="AlphaFoldDB" id="J1HFV4"/>
<organism evidence="1 2">
    <name type="scientific">Actinomyces massiliensis F0489</name>
    <dbReference type="NCBI Taxonomy" id="1125718"/>
    <lineage>
        <taxon>Bacteria</taxon>
        <taxon>Bacillati</taxon>
        <taxon>Actinomycetota</taxon>
        <taxon>Actinomycetes</taxon>
        <taxon>Actinomycetales</taxon>
        <taxon>Actinomycetaceae</taxon>
        <taxon>Actinomyces</taxon>
    </lineage>
</organism>
<evidence type="ECO:0000313" key="2">
    <source>
        <dbReference type="Proteomes" id="UP000002941"/>
    </source>
</evidence>
<sequence length="305" mass="35575">MTRTLILNAGFFAGDDYYSSRLIDRGVFVAHSLKPQPHLLMRVARRIHFRTRLPKESIWFEPWEHLVDDADIVLIEGADLTIPATRYIRSRWPKKRIICWYWNPSGPGTDPAKLPSDVCESWSFDRHDCDRFGLKYNTNYSFREIARFRSEDDYDFLFVGTNKGRARSLSRLAESLRDHGFSFCFRVTGLSKEEISSYPLLEPINPIPYEEILRLTGRSRAIVELPQAGQNGMSLRPIEAFMMGKKILSFSDEISSEPLYDPGRVLTLDHLDIERIEDFMRVDSPPASQELLEHYDFDQWIRRFG</sequence>
<dbReference type="OrthoDB" id="3251881at2"/>